<dbReference type="AlphaFoldDB" id="A0A927H3G4"/>
<reference evidence="7" key="1">
    <citation type="submission" date="2020-09" db="EMBL/GenBank/DDBJ databases">
        <title>A novel bacterium of genus Paenibacillus, isolated from South China Sea.</title>
        <authorList>
            <person name="Huang H."/>
            <person name="Mo K."/>
            <person name="Hu Y."/>
        </authorList>
    </citation>
    <scope>NUCLEOTIDE SEQUENCE</scope>
    <source>
        <strain evidence="7">IB182363</strain>
    </source>
</reference>
<evidence type="ECO:0000256" key="3">
    <source>
        <dbReference type="ARBA" id="ARBA00023002"/>
    </source>
</evidence>
<dbReference type="Proteomes" id="UP000639396">
    <property type="component" value="Unassembled WGS sequence"/>
</dbReference>
<dbReference type="Pfam" id="PF12831">
    <property type="entry name" value="FAD_oxidored"/>
    <property type="match status" value="1"/>
</dbReference>
<proteinExistence type="predicted"/>
<evidence type="ECO:0000256" key="5">
    <source>
        <dbReference type="ARBA" id="ARBA00023014"/>
    </source>
</evidence>
<gene>
    <name evidence="7" type="ORF">IDH45_30890</name>
</gene>
<keyword evidence="3" id="KW-0560">Oxidoreductase</keyword>
<keyword evidence="8" id="KW-1185">Reference proteome</keyword>
<dbReference type="GO" id="GO:0046872">
    <property type="term" value="F:metal ion binding"/>
    <property type="evidence" value="ECO:0007669"/>
    <property type="project" value="UniProtKB-KW"/>
</dbReference>
<keyword evidence="4" id="KW-0408">Iron</keyword>
<dbReference type="PANTHER" id="PTHR43498:SF1">
    <property type="entry name" value="COB--COM HETERODISULFIDE REDUCTASE IRON-SULFUR SUBUNIT A"/>
    <property type="match status" value="1"/>
</dbReference>
<evidence type="ECO:0000256" key="1">
    <source>
        <dbReference type="ARBA" id="ARBA00022485"/>
    </source>
</evidence>
<evidence type="ECO:0000313" key="7">
    <source>
        <dbReference type="EMBL" id="MBD2866388.1"/>
    </source>
</evidence>
<dbReference type="PANTHER" id="PTHR43498">
    <property type="entry name" value="FERREDOXIN:COB-COM HETERODISULFIDE REDUCTASE SUBUNIT A"/>
    <property type="match status" value="1"/>
</dbReference>
<comment type="caution">
    <text evidence="7">The sequence shown here is derived from an EMBL/GenBank/DDBJ whole genome shotgun (WGS) entry which is preliminary data.</text>
</comment>
<dbReference type="EMBL" id="JACXJA010000057">
    <property type="protein sequence ID" value="MBD2866388.1"/>
    <property type="molecule type" value="Genomic_DNA"/>
</dbReference>
<dbReference type="InterPro" id="IPR036188">
    <property type="entry name" value="FAD/NAD-bd_sf"/>
</dbReference>
<dbReference type="GO" id="GO:0051539">
    <property type="term" value="F:4 iron, 4 sulfur cluster binding"/>
    <property type="evidence" value="ECO:0007669"/>
    <property type="project" value="UniProtKB-KW"/>
</dbReference>
<evidence type="ECO:0000256" key="6">
    <source>
        <dbReference type="SAM" id="MobiDB-lite"/>
    </source>
</evidence>
<dbReference type="RefSeq" id="WP_190932004.1">
    <property type="nucleotide sequence ID" value="NZ_JACXJA010000057.1"/>
</dbReference>
<dbReference type="GO" id="GO:0016491">
    <property type="term" value="F:oxidoreductase activity"/>
    <property type="evidence" value="ECO:0007669"/>
    <property type="project" value="UniProtKB-KW"/>
</dbReference>
<name>A0A927H3G4_9BACL</name>
<dbReference type="SUPFAM" id="SSF51905">
    <property type="entry name" value="FAD/NAD(P)-binding domain"/>
    <property type="match status" value="1"/>
</dbReference>
<organism evidence="7 8">
    <name type="scientific">Paenibacillus oceani</name>
    <dbReference type="NCBI Taxonomy" id="2772510"/>
    <lineage>
        <taxon>Bacteria</taxon>
        <taxon>Bacillati</taxon>
        <taxon>Bacillota</taxon>
        <taxon>Bacilli</taxon>
        <taxon>Bacillales</taxon>
        <taxon>Paenibacillaceae</taxon>
        <taxon>Paenibacillus</taxon>
    </lineage>
</organism>
<evidence type="ECO:0000256" key="2">
    <source>
        <dbReference type="ARBA" id="ARBA00022723"/>
    </source>
</evidence>
<evidence type="ECO:0000256" key="4">
    <source>
        <dbReference type="ARBA" id="ARBA00023004"/>
    </source>
</evidence>
<feature type="region of interest" description="Disordered" evidence="6">
    <location>
        <begin position="38"/>
        <end position="68"/>
    </location>
</feature>
<evidence type="ECO:0000313" key="8">
    <source>
        <dbReference type="Proteomes" id="UP000639396"/>
    </source>
</evidence>
<keyword evidence="5" id="KW-0411">Iron-sulfur</keyword>
<dbReference type="InterPro" id="IPR039650">
    <property type="entry name" value="HdrA-like"/>
</dbReference>
<keyword evidence="2" id="KW-0479">Metal-binding</keyword>
<feature type="compositionally biased region" description="Polar residues" evidence="6">
    <location>
        <begin position="42"/>
        <end position="58"/>
    </location>
</feature>
<sequence length="546" mass="60392">MRLNRTTITVVSVLILLVLAVAIWATYGKKGATDLAGGDTSLIEQPTSPENNTGTPVTGQKPAPPPEPVVPVEKVDIVVFGSELEGLYLARAAADEGLNVKVLDPQEKVGGQVLEAEMLFLDETKDDQGRSLVQGRIKKLFDGFKSAKIRKKDEYVRYFEELMAGLPIESGITIASVKSAPGVGTADGSVTSVDYKTKDGEIKRIEAAYWVENTDFAALVSKLDATRMPGLEVFYGHPEKIEYMSAGMMMKFKNVDWKTFNTHFNGLSAAERKSKYGTGYVNESFAIGLQGMTDAYKATNDRVFLRGLNAVNQRDGEVLINAFLIYTIDPSDPKSVEEGLELGRKEIPLILNHFRKSIVGWEKAELNGFPDYLYIREYNHYETDYVLKPSDMLGAKMFWDNVSIAGYPLDLQGTSVNKWGNEMGRPDKYGMPLRSFLLKKYDNVIMAGKNVGASAIAFGSARIQPNTGLAAESIGVILGQIHGKKKLKELKEADMTALHQYLESKYKIKVTGVQGNNKLSGWTQDELNKLDTGEIIYTEYRRKAAK</sequence>
<accession>A0A927H3G4</accession>
<keyword evidence="1" id="KW-0004">4Fe-4S</keyword>
<dbReference type="Gene3D" id="3.50.50.60">
    <property type="entry name" value="FAD/NAD(P)-binding domain"/>
    <property type="match status" value="1"/>
</dbReference>
<protein>
    <submittedName>
        <fullName evidence="7">FAD-dependent oxidoreductase</fullName>
    </submittedName>
</protein>